<dbReference type="Proteomes" id="UP001597195">
    <property type="component" value="Unassembled WGS sequence"/>
</dbReference>
<gene>
    <name evidence="1" type="ORF">ACFQ5T_03180</name>
</gene>
<keyword evidence="2" id="KW-1185">Reference proteome</keyword>
<evidence type="ECO:0000313" key="2">
    <source>
        <dbReference type="Proteomes" id="UP001597195"/>
    </source>
</evidence>
<accession>A0ABW4H1V1</accession>
<protein>
    <submittedName>
        <fullName evidence="1">Type I-E CRISPR-associated protein Cse1/CasA</fullName>
    </submittedName>
</protein>
<reference evidence="2" key="1">
    <citation type="journal article" date="2019" name="Int. J. Syst. Evol. Microbiol.">
        <title>The Global Catalogue of Microorganisms (GCM) 10K type strain sequencing project: providing services to taxonomists for standard genome sequencing and annotation.</title>
        <authorList>
            <consortium name="The Broad Institute Genomics Platform"/>
            <consortium name="The Broad Institute Genome Sequencing Center for Infectious Disease"/>
            <person name="Wu L."/>
            <person name="Ma J."/>
        </authorList>
    </citation>
    <scope>NUCLEOTIDE SEQUENCE [LARGE SCALE GENOMIC DNA]</scope>
    <source>
        <strain evidence="2">CCM 8906</strain>
    </source>
</reference>
<dbReference type="EMBL" id="JBHTOM010000003">
    <property type="protein sequence ID" value="MFD1548684.1"/>
    <property type="molecule type" value="Genomic_DNA"/>
</dbReference>
<name>A0ABW4H1V1_9LACO</name>
<comment type="caution">
    <text evidence="1">The sequence shown here is derived from an EMBL/GenBank/DDBJ whole genome shotgun (WGS) entry which is preliminary data.</text>
</comment>
<evidence type="ECO:0000313" key="1">
    <source>
        <dbReference type="EMBL" id="MFD1548684.1"/>
    </source>
</evidence>
<dbReference type="RefSeq" id="WP_125700308.1">
    <property type="nucleotide sequence ID" value="NZ_JBHTOM010000003.1"/>
</dbReference>
<proteinExistence type="predicted"/>
<dbReference type="InterPro" id="IPR013381">
    <property type="entry name" value="CRISPR-assoc_prot_Cse1"/>
</dbReference>
<sequence>MDNKSFNLVTEPWLKVIELDTDRERMVSLVDLFENAQDYRQLAGEMRSQDLAILRFLLAILTTVYSRFDAAGEVYPWLRESAESPQTFEIDQDEFSQDASQEDLLETWQRLYKAGKFSKVVTSYLKEYADRFDFFGQRPFYQVTTEDYDALVPKNKSVAAGKGQVLVKQLNRRVSESANSPAIFAPKSGEVKNEMSLDELVRWLITYQNFTGVTDKTKVETEEKFSNSAGWIYRINPVFAKGNSLFETLLLNLILVDKRDDSGDYILQKPVWEYQSIRAYIDQRKKQVLPTNISELYTAWSRIIHIEWDETGQPTLFSAGIPMFGYDNALIEPMTTWRRDKKTNDYRPAAKGLRSLGIAMWRNFGQYVKVREADDIHEPGLVVWLRLLKSQHLIAHDKPLLLNSAVLISDGNATSQSPAAEVVDDMQMQADVLFDSEIADYWPMRIEDVIELTQTVGTDYYHFASDIGKIRNLDVRLFAGGMSAKFYERLNEPFKEWLEGLTGQDDRDAKINLWKTQLKEIVTMATDDVMQASSPRDIKGIPGERGPLNIFTAKNHLVYNVRVHLNL</sequence>
<organism evidence="1 2">
    <name type="scientific">Levilactobacillus fuyuanensis</name>
    <dbReference type="NCBI Taxonomy" id="2486022"/>
    <lineage>
        <taxon>Bacteria</taxon>
        <taxon>Bacillati</taxon>
        <taxon>Bacillota</taxon>
        <taxon>Bacilli</taxon>
        <taxon>Lactobacillales</taxon>
        <taxon>Lactobacillaceae</taxon>
        <taxon>Levilactobacillus</taxon>
    </lineage>
</organism>
<dbReference type="Gene3D" id="1.10.132.100">
    <property type="match status" value="1"/>
</dbReference>
<dbReference type="Pfam" id="PF09481">
    <property type="entry name" value="CRISPR_Cse1"/>
    <property type="match status" value="1"/>
</dbReference>